<feature type="active site" evidence="10">
    <location>
        <position position="274"/>
    </location>
</feature>
<name>A0AAE1J554_9FABA</name>
<evidence type="ECO:0000313" key="14">
    <source>
        <dbReference type="EMBL" id="KAK4262592.1"/>
    </source>
</evidence>
<dbReference type="Pfam" id="PF00413">
    <property type="entry name" value="Peptidase_M10"/>
    <property type="match status" value="1"/>
</dbReference>
<keyword evidence="9" id="KW-0325">Glycoprotein</keyword>
<dbReference type="InterPro" id="IPR002477">
    <property type="entry name" value="Peptidoglycan-bd-like"/>
</dbReference>
<dbReference type="GO" id="GO:0008270">
    <property type="term" value="F:zinc ion binding"/>
    <property type="evidence" value="ECO:0007669"/>
    <property type="project" value="InterPro"/>
</dbReference>
<feature type="signal peptide" evidence="12">
    <location>
        <begin position="1"/>
        <end position="22"/>
    </location>
</feature>
<sequence length="362" mass="40594">MFNFSYCYFFFFFLSLFSLLFSRPCFPARTIPGPATVITAEDHSHNAAWHNFSRLLHAERGSQINGISELKNYFHQFGYLPRADTMSSDFTDTFDAQFESALLLYQKKLGLPVTGKLDSHTISTIMTPRCGVSDGSSHTIHSAHHFAFFNGKPRWARASPMTLTYAFSPYHIIGRLSKAEIRTVFERSFSRWASVIPVKFRETSRYKSADIRIGFYHRNHGDGKPFDGVLGVLAHAFCPENGRFHLDAAETWSVDFERDKSKVAVDLESVVTHEIGHILGLAHTSVKGAVMYPSLKPRTKKVELKIDDVEGVQALYGSNPNFSFSTLLHSESSSNLAMESQGVLSKWTVSLALGLIITFLSA</sequence>
<evidence type="ECO:0000256" key="5">
    <source>
        <dbReference type="ARBA" id="ARBA00022801"/>
    </source>
</evidence>
<dbReference type="PANTHER" id="PTHR10201:SF249">
    <property type="entry name" value="METALLOENDOPROTEINASE 1-MMP"/>
    <property type="match status" value="1"/>
</dbReference>
<dbReference type="SUPFAM" id="SSF47090">
    <property type="entry name" value="PGBD-like"/>
    <property type="match status" value="1"/>
</dbReference>
<feature type="binding site" evidence="11">
    <location>
        <position position="210"/>
    </location>
    <ligand>
        <name>Ca(2+)</name>
        <dbReference type="ChEBI" id="CHEBI:29108"/>
        <label>2</label>
    </ligand>
</feature>
<evidence type="ECO:0000256" key="1">
    <source>
        <dbReference type="ARBA" id="ARBA00009614"/>
    </source>
</evidence>
<evidence type="ECO:0000313" key="15">
    <source>
        <dbReference type="Proteomes" id="UP001293593"/>
    </source>
</evidence>
<keyword evidence="11" id="KW-0106">Calcium</keyword>
<dbReference type="GO" id="GO:0030198">
    <property type="term" value="P:extracellular matrix organization"/>
    <property type="evidence" value="ECO:0007669"/>
    <property type="project" value="TreeGrafter"/>
</dbReference>
<dbReference type="SUPFAM" id="SSF55486">
    <property type="entry name" value="Metalloproteases ('zincins'), catalytic domain"/>
    <property type="match status" value="1"/>
</dbReference>
<dbReference type="PANTHER" id="PTHR10201">
    <property type="entry name" value="MATRIX METALLOPROTEINASE"/>
    <property type="match status" value="1"/>
</dbReference>
<feature type="binding site" evidence="11">
    <location>
        <position position="283"/>
    </location>
    <ligand>
        <name>Zn(2+)</name>
        <dbReference type="ChEBI" id="CHEBI:29105"/>
        <label>2</label>
        <note>catalytic</note>
    </ligand>
</feature>
<dbReference type="GO" id="GO:0030574">
    <property type="term" value="P:collagen catabolic process"/>
    <property type="evidence" value="ECO:0007669"/>
    <property type="project" value="TreeGrafter"/>
</dbReference>
<dbReference type="EMBL" id="JAWXYG010000009">
    <property type="protein sequence ID" value="KAK4262592.1"/>
    <property type="molecule type" value="Genomic_DNA"/>
</dbReference>
<dbReference type="InterPro" id="IPR006026">
    <property type="entry name" value="Peptidase_Metallo"/>
</dbReference>
<keyword evidence="8" id="KW-0865">Zymogen</keyword>
<feature type="binding site" evidence="11">
    <location>
        <position position="291"/>
    </location>
    <ligand>
        <name>Zn(2+)</name>
        <dbReference type="ChEBI" id="CHEBI:29105"/>
        <label>2</label>
        <note>catalytic</note>
    </ligand>
</feature>
<dbReference type="Pfam" id="PF01471">
    <property type="entry name" value="PG_binding_1"/>
    <property type="match status" value="1"/>
</dbReference>
<dbReference type="InterPro" id="IPR021190">
    <property type="entry name" value="Pept_M10A"/>
</dbReference>
<feature type="binding site" evidence="11">
    <location>
        <position position="247"/>
    </location>
    <ligand>
        <name>Ca(2+)</name>
        <dbReference type="ChEBI" id="CHEBI:29108"/>
        <label>3</label>
    </ligand>
</feature>
<dbReference type="CDD" id="cd04278">
    <property type="entry name" value="ZnMc_MMP"/>
    <property type="match status" value="1"/>
</dbReference>
<feature type="binding site" evidence="11">
    <location>
        <position position="245"/>
    </location>
    <ligand>
        <name>Zn(2+)</name>
        <dbReference type="ChEBI" id="CHEBI:29105"/>
        <label>1</label>
    </ligand>
</feature>
<evidence type="ECO:0000256" key="10">
    <source>
        <dbReference type="PIRSR" id="PIRSR621190-1"/>
    </source>
</evidence>
<feature type="binding site" evidence="11">
    <location>
        <position position="220"/>
    </location>
    <ligand>
        <name>Zn(2+)</name>
        <dbReference type="ChEBI" id="CHEBI:29105"/>
        <label>1</label>
    </ligand>
</feature>
<evidence type="ECO:0000256" key="12">
    <source>
        <dbReference type="SAM" id="SignalP"/>
    </source>
</evidence>
<dbReference type="SMART" id="SM00235">
    <property type="entry name" value="ZnMc"/>
    <property type="match status" value="1"/>
</dbReference>
<proteinExistence type="inferred from homology"/>
<dbReference type="Proteomes" id="UP001293593">
    <property type="component" value="Unassembled WGS sequence"/>
</dbReference>
<keyword evidence="4 12" id="KW-0732">Signal</keyword>
<comment type="cofactor">
    <cofactor evidence="11">
        <name>Ca(2+)</name>
        <dbReference type="ChEBI" id="CHEBI:29108"/>
    </cofactor>
    <text evidence="11">Can bind about 5 Ca(2+) ions per subunit.</text>
</comment>
<comment type="similarity">
    <text evidence="1">Belongs to the peptidase M10A family. Matrix metalloproteinases (MMPs) subfamily.</text>
</comment>
<evidence type="ECO:0000259" key="13">
    <source>
        <dbReference type="SMART" id="SM00235"/>
    </source>
</evidence>
<keyword evidence="6 11" id="KW-0862">Zinc</keyword>
<dbReference type="InterPro" id="IPR001818">
    <property type="entry name" value="Pept_M10_metallopeptidase"/>
</dbReference>
<evidence type="ECO:0000256" key="6">
    <source>
        <dbReference type="ARBA" id="ARBA00022833"/>
    </source>
</evidence>
<comment type="cofactor">
    <cofactor evidence="11">
        <name>Zn(2+)</name>
        <dbReference type="ChEBI" id="CHEBI:29105"/>
    </cofactor>
    <text evidence="11">Binds 2 Zn(2+) ions per subunit.</text>
</comment>
<comment type="caution">
    <text evidence="14">The sequence shown here is derived from an EMBL/GenBank/DDBJ whole genome shotgun (WGS) entry which is preliminary data.</text>
</comment>
<keyword evidence="5" id="KW-0378">Hydrolase</keyword>
<keyword evidence="7" id="KW-0482">Metalloprotease</keyword>
<evidence type="ECO:0000256" key="2">
    <source>
        <dbReference type="ARBA" id="ARBA00022670"/>
    </source>
</evidence>
<evidence type="ECO:0000256" key="9">
    <source>
        <dbReference type="ARBA" id="ARBA00023180"/>
    </source>
</evidence>
<accession>A0AAE1J554</accession>
<feature type="binding site" evidence="11">
    <location>
        <position position="250"/>
    </location>
    <ligand>
        <name>Ca(2+)</name>
        <dbReference type="ChEBI" id="CHEBI:29108"/>
        <label>3</label>
    </ligand>
</feature>
<dbReference type="InterPro" id="IPR036365">
    <property type="entry name" value="PGBD-like_sf"/>
</dbReference>
<evidence type="ECO:0000256" key="3">
    <source>
        <dbReference type="ARBA" id="ARBA00022723"/>
    </source>
</evidence>
<dbReference type="GO" id="GO:0031012">
    <property type="term" value="C:extracellular matrix"/>
    <property type="evidence" value="ECO:0007669"/>
    <property type="project" value="InterPro"/>
</dbReference>
<feature type="binding site" evidence="11">
    <location>
        <position position="250"/>
    </location>
    <ligand>
        <name>Ca(2+)</name>
        <dbReference type="ChEBI" id="CHEBI:29108"/>
        <label>1</label>
    </ligand>
</feature>
<feature type="binding site" description="in inhibited form" evidence="11">
    <location>
        <position position="130"/>
    </location>
    <ligand>
        <name>Zn(2+)</name>
        <dbReference type="ChEBI" id="CHEBI:29105"/>
        <label>2</label>
        <note>catalytic</note>
    </ligand>
</feature>
<dbReference type="InterPro" id="IPR024079">
    <property type="entry name" value="MetalloPept_cat_dom_sf"/>
</dbReference>
<feature type="binding site" evidence="11">
    <location>
        <position position="277"/>
    </location>
    <ligand>
        <name>Zn(2+)</name>
        <dbReference type="ChEBI" id="CHEBI:29105"/>
        <label>2</label>
        <note>catalytic</note>
    </ligand>
</feature>
<evidence type="ECO:0000256" key="4">
    <source>
        <dbReference type="ARBA" id="ARBA00022729"/>
    </source>
</evidence>
<feature type="domain" description="Peptidase metallopeptidase" evidence="13">
    <location>
        <begin position="151"/>
        <end position="318"/>
    </location>
</feature>
<feature type="binding site" evidence="11">
    <location>
        <position position="227"/>
    </location>
    <ligand>
        <name>Ca(2+)</name>
        <dbReference type="ChEBI" id="CHEBI:29108"/>
        <label>3</label>
    </ligand>
</feature>
<dbReference type="FunFam" id="3.40.390.10:FF:000018">
    <property type="entry name" value="Metalloendoproteinase 1"/>
    <property type="match status" value="1"/>
</dbReference>
<feature type="binding site" evidence="11">
    <location>
        <position position="235"/>
    </location>
    <ligand>
        <name>Zn(2+)</name>
        <dbReference type="ChEBI" id="CHEBI:29105"/>
        <label>1</label>
    </ligand>
</feature>
<feature type="binding site" evidence="11">
    <location>
        <position position="228"/>
    </location>
    <ligand>
        <name>Ca(2+)</name>
        <dbReference type="ChEBI" id="CHEBI:29108"/>
        <label>3</label>
    </ligand>
</feature>
<dbReference type="InterPro" id="IPR033739">
    <property type="entry name" value="M10A_MMP"/>
</dbReference>
<reference evidence="14" key="1">
    <citation type="submission" date="2023-10" db="EMBL/GenBank/DDBJ databases">
        <title>Chromosome-level genome of the transformable northern wattle, Acacia crassicarpa.</title>
        <authorList>
            <person name="Massaro I."/>
            <person name="Sinha N.R."/>
            <person name="Poethig S."/>
            <person name="Leichty A.R."/>
        </authorList>
    </citation>
    <scope>NUCLEOTIDE SEQUENCE</scope>
    <source>
        <strain evidence="14">Acra3RX</strain>
        <tissue evidence="14">Leaf</tissue>
    </source>
</reference>
<dbReference type="PRINTS" id="PR00138">
    <property type="entry name" value="MATRIXIN"/>
</dbReference>
<keyword evidence="2" id="KW-0645">Protease</keyword>
<dbReference type="AlphaFoldDB" id="A0AAE1J554"/>
<organism evidence="14 15">
    <name type="scientific">Acacia crassicarpa</name>
    <name type="common">northern wattle</name>
    <dbReference type="NCBI Taxonomy" id="499986"/>
    <lineage>
        <taxon>Eukaryota</taxon>
        <taxon>Viridiplantae</taxon>
        <taxon>Streptophyta</taxon>
        <taxon>Embryophyta</taxon>
        <taxon>Tracheophyta</taxon>
        <taxon>Spermatophyta</taxon>
        <taxon>Magnoliopsida</taxon>
        <taxon>eudicotyledons</taxon>
        <taxon>Gunneridae</taxon>
        <taxon>Pentapetalae</taxon>
        <taxon>rosids</taxon>
        <taxon>fabids</taxon>
        <taxon>Fabales</taxon>
        <taxon>Fabaceae</taxon>
        <taxon>Caesalpinioideae</taxon>
        <taxon>mimosoid clade</taxon>
        <taxon>Acacieae</taxon>
        <taxon>Acacia</taxon>
    </lineage>
</organism>
<evidence type="ECO:0000256" key="8">
    <source>
        <dbReference type="ARBA" id="ARBA00023145"/>
    </source>
</evidence>
<dbReference type="GO" id="GO:0004222">
    <property type="term" value="F:metalloendopeptidase activity"/>
    <property type="evidence" value="ECO:0007669"/>
    <property type="project" value="InterPro"/>
</dbReference>
<evidence type="ECO:0000256" key="11">
    <source>
        <dbReference type="PIRSR" id="PIRSR621190-2"/>
    </source>
</evidence>
<gene>
    <name evidence="14" type="ORF">QN277_028136</name>
</gene>
<feature type="binding site" evidence="11">
    <location>
        <position position="273"/>
    </location>
    <ligand>
        <name>Zn(2+)</name>
        <dbReference type="ChEBI" id="CHEBI:29105"/>
        <label>2</label>
        <note>catalytic</note>
    </ligand>
</feature>
<evidence type="ECO:0000256" key="7">
    <source>
        <dbReference type="ARBA" id="ARBA00023049"/>
    </source>
</evidence>
<keyword evidence="15" id="KW-1185">Reference proteome</keyword>
<keyword evidence="3 11" id="KW-0479">Metal-binding</keyword>
<dbReference type="GO" id="GO:0006508">
    <property type="term" value="P:proteolysis"/>
    <property type="evidence" value="ECO:0007669"/>
    <property type="project" value="UniProtKB-KW"/>
</dbReference>
<dbReference type="Gene3D" id="3.40.390.10">
    <property type="entry name" value="Collagenase (Catalytic Domain)"/>
    <property type="match status" value="1"/>
</dbReference>
<protein>
    <recommendedName>
        <fullName evidence="13">Peptidase metallopeptidase domain-containing protein</fullName>
    </recommendedName>
</protein>
<feature type="chain" id="PRO_5042092349" description="Peptidase metallopeptidase domain-containing protein" evidence="12">
    <location>
        <begin position="23"/>
        <end position="362"/>
    </location>
</feature>
<feature type="binding site" evidence="11">
    <location>
        <position position="222"/>
    </location>
    <ligand>
        <name>Zn(2+)</name>
        <dbReference type="ChEBI" id="CHEBI:29105"/>
        <label>1</label>
    </ligand>
</feature>